<gene>
    <name evidence="1" type="ORF">ACFSUO_07625</name>
</gene>
<organism evidence="1 2">
    <name type="scientific">Lentibacillus juripiscarius</name>
    <dbReference type="NCBI Taxonomy" id="257446"/>
    <lineage>
        <taxon>Bacteria</taxon>
        <taxon>Bacillati</taxon>
        <taxon>Bacillota</taxon>
        <taxon>Bacilli</taxon>
        <taxon>Bacillales</taxon>
        <taxon>Bacillaceae</taxon>
        <taxon>Lentibacillus</taxon>
    </lineage>
</organism>
<sequence>MRETKDEHLHYILSETKKHNADNISRTKAYQNFYMQYPEMKWALLASMVSRNAGWNMTDLHLSPFRKILSTKQRNRLFMTYERANWLIFSDAYPQLLTYALSIHYNQPLFHLLSRFRVSRFMKKEWDYFWKHSDRNRLMTALIINEQNVIHSPVIKQDYFQYRIFMRLPYLLQDMLLLNAVLLPDRFGRLYGAFVHDFTNINKRIDMGKRIASIVFHPAVYDSLLDFVLTREHTGSRRDYEQFFHSPFEKAPFLRSVYPVITHQDIIRKDWHKIRGVKRKWTNPISAKPDSGIKKSFYNRRKLLYAYSHLKGVFTPDST</sequence>
<comment type="caution">
    <text evidence="1">The sequence shown here is derived from an EMBL/GenBank/DDBJ whole genome shotgun (WGS) entry which is preliminary data.</text>
</comment>
<protein>
    <submittedName>
        <fullName evidence="1">DUF2515 family protein</fullName>
    </submittedName>
</protein>
<dbReference type="EMBL" id="JBHUNA010000017">
    <property type="protein sequence ID" value="MFD2760834.1"/>
    <property type="molecule type" value="Genomic_DNA"/>
</dbReference>
<dbReference type="Pfam" id="PF10720">
    <property type="entry name" value="DUF2515"/>
    <property type="match status" value="1"/>
</dbReference>
<dbReference type="Proteomes" id="UP001597502">
    <property type="component" value="Unassembled WGS sequence"/>
</dbReference>
<dbReference type="InterPro" id="IPR019658">
    <property type="entry name" value="DUF2515"/>
</dbReference>
<name>A0ABW5V8G5_9BACI</name>
<reference evidence="2" key="1">
    <citation type="journal article" date="2019" name="Int. J. Syst. Evol. Microbiol.">
        <title>The Global Catalogue of Microorganisms (GCM) 10K type strain sequencing project: providing services to taxonomists for standard genome sequencing and annotation.</title>
        <authorList>
            <consortium name="The Broad Institute Genomics Platform"/>
            <consortium name="The Broad Institute Genome Sequencing Center for Infectious Disease"/>
            <person name="Wu L."/>
            <person name="Ma J."/>
        </authorList>
    </citation>
    <scope>NUCLEOTIDE SEQUENCE [LARGE SCALE GENOMIC DNA]</scope>
    <source>
        <strain evidence="2">TISTR 1535</strain>
    </source>
</reference>
<evidence type="ECO:0000313" key="1">
    <source>
        <dbReference type="EMBL" id="MFD2760834.1"/>
    </source>
</evidence>
<accession>A0ABW5V8G5</accession>
<keyword evidence="2" id="KW-1185">Reference proteome</keyword>
<evidence type="ECO:0000313" key="2">
    <source>
        <dbReference type="Proteomes" id="UP001597502"/>
    </source>
</evidence>
<dbReference type="RefSeq" id="WP_382392717.1">
    <property type="nucleotide sequence ID" value="NZ_JBHUNA010000017.1"/>
</dbReference>
<proteinExistence type="predicted"/>